<evidence type="ECO:0000313" key="2">
    <source>
        <dbReference type="EMBL" id="PRP66638.1"/>
    </source>
</evidence>
<gene>
    <name evidence="2" type="ORF">BST86_05745</name>
</gene>
<comment type="caution">
    <text evidence="2">The sequence shown here is derived from an EMBL/GenBank/DDBJ whole genome shotgun (WGS) entry which is preliminary data.</text>
</comment>
<keyword evidence="3" id="KW-1185">Reference proteome</keyword>
<keyword evidence="1" id="KW-1133">Transmembrane helix</keyword>
<name>A0A2S9WT41_9FLAO</name>
<dbReference type="AlphaFoldDB" id="A0A2S9WT41"/>
<dbReference type="Pfam" id="PF04018">
    <property type="entry name" value="VCA0040-like"/>
    <property type="match status" value="1"/>
</dbReference>
<feature type="transmembrane region" description="Helical" evidence="1">
    <location>
        <begin position="69"/>
        <end position="87"/>
    </location>
</feature>
<sequence length="319" mass="35200">MAFRRNVTVILKGMMMGAADVVPGVSGGTIAFIMGIYEELIKTIDNLGIDVIKDFWRIGWKATTVKYNLGFLISLLLGIAISILSLAKIITHLLESYPVLVWAFFFGLVLASILYIGKQIDRWKVLTVVAIIVGSIISYYITIAEPLGAPDSWWYLLFSGFIAIIAMILPGVSGAFLLLLLGSYQTVLNSLTDLIEGIVDGEWSIAFKSFTNLVLVGIGAILGIKLFSRVLTWLFENKKNLTLALLTGFMIGSLNKLWPWKEVLSTRVNSKGLEVPFLEKSVCPQNYAGDPQILWVGIVVIIGFLLILILEQWAVKKPA</sequence>
<feature type="transmembrane region" description="Helical" evidence="1">
    <location>
        <begin position="210"/>
        <end position="228"/>
    </location>
</feature>
<keyword evidence="1" id="KW-0472">Membrane</keyword>
<dbReference type="InterPro" id="IPR007163">
    <property type="entry name" value="VCA0040-like"/>
</dbReference>
<feature type="transmembrane region" description="Helical" evidence="1">
    <location>
        <begin position="123"/>
        <end position="141"/>
    </location>
</feature>
<dbReference type="OrthoDB" id="9793746at2"/>
<protein>
    <submittedName>
        <fullName evidence="2">DUF368 domain-containing protein</fullName>
    </submittedName>
</protein>
<evidence type="ECO:0000256" key="1">
    <source>
        <dbReference type="SAM" id="Phobius"/>
    </source>
</evidence>
<feature type="transmembrane region" description="Helical" evidence="1">
    <location>
        <begin position="293"/>
        <end position="310"/>
    </location>
</feature>
<feature type="transmembrane region" description="Helical" evidence="1">
    <location>
        <begin position="99"/>
        <end position="117"/>
    </location>
</feature>
<feature type="transmembrane region" description="Helical" evidence="1">
    <location>
        <begin position="153"/>
        <end position="181"/>
    </location>
</feature>
<dbReference type="RefSeq" id="WP_105982437.1">
    <property type="nucleotide sequence ID" value="NZ_MQUC01000003.1"/>
</dbReference>
<dbReference type="PANTHER" id="PTHR37308:SF1">
    <property type="entry name" value="POLYPRENYL-PHOSPHATE TRANSPORTER"/>
    <property type="match status" value="1"/>
</dbReference>
<dbReference type="EMBL" id="MQUC01000003">
    <property type="protein sequence ID" value="PRP66638.1"/>
    <property type="molecule type" value="Genomic_DNA"/>
</dbReference>
<dbReference type="PANTHER" id="PTHR37308">
    <property type="entry name" value="INTEGRAL MEMBRANE PROTEIN"/>
    <property type="match status" value="1"/>
</dbReference>
<organism evidence="2 3">
    <name type="scientific">Nonlabens agnitus</name>
    <dbReference type="NCBI Taxonomy" id="870484"/>
    <lineage>
        <taxon>Bacteria</taxon>
        <taxon>Pseudomonadati</taxon>
        <taxon>Bacteroidota</taxon>
        <taxon>Flavobacteriia</taxon>
        <taxon>Flavobacteriales</taxon>
        <taxon>Flavobacteriaceae</taxon>
        <taxon>Nonlabens</taxon>
    </lineage>
</organism>
<dbReference type="Proteomes" id="UP000239532">
    <property type="component" value="Unassembled WGS sequence"/>
</dbReference>
<accession>A0A2S9WT41</accession>
<evidence type="ECO:0000313" key="3">
    <source>
        <dbReference type="Proteomes" id="UP000239532"/>
    </source>
</evidence>
<feature type="transmembrane region" description="Helical" evidence="1">
    <location>
        <begin position="21"/>
        <end position="37"/>
    </location>
</feature>
<reference evidence="2 3" key="1">
    <citation type="submission" date="2016-11" db="EMBL/GenBank/DDBJ databases">
        <title>Trade-off between light-utilization and light-protection in marine flavobacteria.</title>
        <authorList>
            <person name="Kumagai Y."/>
        </authorList>
    </citation>
    <scope>NUCLEOTIDE SEQUENCE [LARGE SCALE GENOMIC DNA]</scope>
    <source>
        <strain evidence="2 3">JCM 17109</strain>
    </source>
</reference>
<proteinExistence type="predicted"/>
<keyword evidence="1" id="KW-0812">Transmembrane</keyword>